<protein>
    <recommendedName>
        <fullName evidence="3">Urease accessory protein UreF</fullName>
    </recommendedName>
</protein>
<dbReference type="PANTHER" id="PTHR33620">
    <property type="entry name" value="UREASE ACCESSORY PROTEIN F"/>
    <property type="match status" value="1"/>
</dbReference>
<keyword evidence="1 3" id="KW-0996">Nickel insertion</keyword>
<comment type="function">
    <text evidence="3">Required for maturation of urease via the functional incorporation of the urease nickel metallocenter.</text>
</comment>
<dbReference type="HAMAP" id="MF_01385">
    <property type="entry name" value="UreF"/>
    <property type="match status" value="1"/>
</dbReference>
<evidence type="ECO:0000313" key="5">
    <source>
        <dbReference type="Proteomes" id="UP001055039"/>
    </source>
</evidence>
<dbReference type="EMBL" id="BPRC01000001">
    <property type="protein sequence ID" value="GJE63628.1"/>
    <property type="molecule type" value="Genomic_DNA"/>
</dbReference>
<evidence type="ECO:0000313" key="4">
    <source>
        <dbReference type="EMBL" id="GJE63628.1"/>
    </source>
</evidence>
<dbReference type="PANTHER" id="PTHR33620:SF1">
    <property type="entry name" value="UREASE ACCESSORY PROTEIN F"/>
    <property type="match status" value="1"/>
</dbReference>
<dbReference type="InterPro" id="IPR002639">
    <property type="entry name" value="UreF"/>
</dbReference>
<dbReference type="Proteomes" id="UP001055039">
    <property type="component" value="Unassembled WGS sequence"/>
</dbReference>
<evidence type="ECO:0000256" key="3">
    <source>
        <dbReference type="HAMAP-Rule" id="MF_01385"/>
    </source>
</evidence>
<comment type="subunit">
    <text evidence="3">UreD, UreF and UreG form a complex that acts as a GTP-hydrolysis-dependent molecular chaperone, activating the urease apoprotein by helping to assemble the nickel containing metallocenter of UreC. The UreE protein probably delivers the nickel.</text>
</comment>
<dbReference type="Pfam" id="PF01730">
    <property type="entry name" value="UreF"/>
    <property type="match status" value="1"/>
</dbReference>
<evidence type="ECO:0000256" key="1">
    <source>
        <dbReference type="ARBA" id="ARBA00022988"/>
    </source>
</evidence>
<dbReference type="PIRSF" id="PIRSF009467">
    <property type="entry name" value="Ureas_acces_UreF"/>
    <property type="match status" value="1"/>
</dbReference>
<organism evidence="4 5">
    <name type="scientific">Methylorubrum aminovorans</name>
    <dbReference type="NCBI Taxonomy" id="269069"/>
    <lineage>
        <taxon>Bacteria</taxon>
        <taxon>Pseudomonadati</taxon>
        <taxon>Pseudomonadota</taxon>
        <taxon>Alphaproteobacteria</taxon>
        <taxon>Hyphomicrobiales</taxon>
        <taxon>Methylobacteriaceae</taxon>
        <taxon>Methylorubrum</taxon>
    </lineage>
</organism>
<reference evidence="4" key="1">
    <citation type="journal article" date="2021" name="Front. Microbiol.">
        <title>Comprehensive Comparative Genomics and Phenotyping of Methylobacterium Species.</title>
        <authorList>
            <person name="Alessa O."/>
            <person name="Ogura Y."/>
            <person name="Fujitani Y."/>
            <person name="Takami H."/>
            <person name="Hayashi T."/>
            <person name="Sahin N."/>
            <person name="Tani A."/>
        </authorList>
    </citation>
    <scope>NUCLEOTIDE SEQUENCE</scope>
    <source>
        <strain evidence="4">NBRC 15686</strain>
    </source>
</reference>
<reference evidence="4" key="2">
    <citation type="submission" date="2021-08" db="EMBL/GenBank/DDBJ databases">
        <authorList>
            <person name="Tani A."/>
            <person name="Ola A."/>
            <person name="Ogura Y."/>
            <person name="Katsura K."/>
            <person name="Hayashi T."/>
        </authorList>
    </citation>
    <scope>NUCLEOTIDE SEQUENCE</scope>
    <source>
        <strain evidence="4">NBRC 15686</strain>
    </source>
</reference>
<sequence>MGTLIRTATITPMIDALRLMAWLSPTYPVGAFAYSHGLEWAVECGDVRDATTLCHWLGDVLERGAGRNDMILCAAAHRATEAGDGAGLVEINDLALALAPSRELHLETSQQGRSFLDATLRAWPCPTLSTVAERLAAEIAYPVAVGAAAGAHSVARKATVAAYGLAFVQNLVSAALRVAPVGQSAGTAVLAALTPQVAKLAETLQVGDLDALGSATLRLDLGSFRHETQYSRIFRS</sequence>
<comment type="subcellular location">
    <subcellularLocation>
        <location evidence="3">Cytoplasm</location>
    </subcellularLocation>
</comment>
<dbReference type="RefSeq" id="WP_238222577.1">
    <property type="nucleotide sequence ID" value="NZ_BAAADH010000020.1"/>
</dbReference>
<comment type="caution">
    <text evidence="4">The sequence shown here is derived from an EMBL/GenBank/DDBJ whole genome shotgun (WGS) entry which is preliminary data.</text>
</comment>
<keyword evidence="2 3" id="KW-0143">Chaperone</keyword>
<dbReference type="Gene3D" id="1.10.4190.10">
    <property type="entry name" value="Urease accessory protein UreF"/>
    <property type="match status" value="1"/>
</dbReference>
<keyword evidence="5" id="KW-1185">Reference proteome</keyword>
<proteinExistence type="inferred from homology"/>
<accession>A0ABQ4U8K5</accession>
<comment type="similarity">
    <text evidence="3">Belongs to the UreF family.</text>
</comment>
<gene>
    <name evidence="4" type="primary">ureF_1</name>
    <name evidence="3" type="synonym">ureF</name>
    <name evidence="4" type="ORF">LNAOJCKE_0825</name>
</gene>
<keyword evidence="3" id="KW-0963">Cytoplasm</keyword>
<dbReference type="InterPro" id="IPR038277">
    <property type="entry name" value="UreF_sf"/>
</dbReference>
<evidence type="ECO:0000256" key="2">
    <source>
        <dbReference type="ARBA" id="ARBA00023186"/>
    </source>
</evidence>
<name>A0ABQ4U8K5_9HYPH</name>